<keyword evidence="1" id="KW-0812">Transmembrane</keyword>
<keyword evidence="1" id="KW-1133">Transmembrane helix</keyword>
<evidence type="ECO:0000259" key="2">
    <source>
        <dbReference type="PROSITE" id="PS50112"/>
    </source>
</evidence>
<keyword evidence="1" id="KW-0472">Membrane</keyword>
<sequence length="430" mass="46300">MTLRSTTFSRVFLVAVAAGGIGLSWLASHTIHRDEASALHARNETLALQSSALVTRRAETYRDILLESAHPFAQDTQPVAVTLPSPFRQIAWIPAASASPASAPPPPARLLAPANADLSLAQISMWHNSLCGAHVDTNAPRLFRVNDTAWAHLFLLDVPVFRTAPDSPHALPAGHLVGVLSAATLMADLEPYLLIGADHVLLLQSAPGASPRAVGLLARGNAPLTTALPNPDTFGAQYPHAATVPFSLFQSHWDIIAEAPTLTSSTAFGSTSNLVLVLGLIVTAVLFLVSWQNHRALAHFCLTSAQNDAHAKRLEQLKDSLIAASPQPIFIKTPDLRYISANEPFAQIHGLSAAAIVGKTDAELFPPELVKSFRERDQQVFSRGLIIMFEDVLETPKGPRRFLVTKFPIRDEKGQIYALGGIGTDLDRLL</sequence>
<dbReference type="InterPro" id="IPR035965">
    <property type="entry name" value="PAS-like_dom_sf"/>
</dbReference>
<dbReference type="RefSeq" id="WP_221031840.1">
    <property type="nucleotide sequence ID" value="NZ_CP139781.1"/>
</dbReference>
<name>A0ABZ1CBF2_9BACT</name>
<dbReference type="Proteomes" id="UP000738431">
    <property type="component" value="Chromosome"/>
</dbReference>
<reference evidence="3 4" key="1">
    <citation type="submission" date="2021-08" db="EMBL/GenBank/DDBJ databases">
        <authorList>
            <person name="Zhang D."/>
            <person name="Zhang A."/>
            <person name="Wang L."/>
        </authorList>
    </citation>
    <scope>NUCLEOTIDE SEQUENCE [LARGE SCALE GENOMIC DNA]</scope>
    <source>
        <strain evidence="3 4">WL0086</strain>
    </source>
</reference>
<gene>
    <name evidence="3" type="ORF">K1X11_004955</name>
</gene>
<dbReference type="PROSITE" id="PS50112">
    <property type="entry name" value="PAS"/>
    <property type="match status" value="1"/>
</dbReference>
<dbReference type="NCBIfam" id="TIGR00229">
    <property type="entry name" value="sensory_box"/>
    <property type="match status" value="1"/>
</dbReference>
<feature type="domain" description="PAS" evidence="2">
    <location>
        <begin position="314"/>
        <end position="384"/>
    </location>
</feature>
<proteinExistence type="predicted"/>
<dbReference type="EMBL" id="CP139781">
    <property type="protein sequence ID" value="WRQ88742.1"/>
    <property type="molecule type" value="Genomic_DNA"/>
</dbReference>
<dbReference type="Gene3D" id="3.30.450.20">
    <property type="entry name" value="PAS domain"/>
    <property type="match status" value="1"/>
</dbReference>
<evidence type="ECO:0000256" key="1">
    <source>
        <dbReference type="SAM" id="Phobius"/>
    </source>
</evidence>
<dbReference type="Pfam" id="PF08448">
    <property type="entry name" value="PAS_4"/>
    <property type="match status" value="1"/>
</dbReference>
<evidence type="ECO:0000313" key="3">
    <source>
        <dbReference type="EMBL" id="WRQ88742.1"/>
    </source>
</evidence>
<accession>A0ABZ1CBF2</accession>
<evidence type="ECO:0000313" key="4">
    <source>
        <dbReference type="Proteomes" id="UP000738431"/>
    </source>
</evidence>
<protein>
    <submittedName>
        <fullName evidence="3">PAS domain-containing protein</fullName>
    </submittedName>
</protein>
<feature type="transmembrane region" description="Helical" evidence="1">
    <location>
        <begin position="274"/>
        <end position="291"/>
    </location>
</feature>
<dbReference type="InterPro" id="IPR013656">
    <property type="entry name" value="PAS_4"/>
</dbReference>
<keyword evidence="4" id="KW-1185">Reference proteome</keyword>
<dbReference type="SMART" id="SM00091">
    <property type="entry name" value="PAS"/>
    <property type="match status" value="1"/>
</dbReference>
<organism evidence="3 4">
    <name type="scientific">Actomonas aquatica</name>
    <dbReference type="NCBI Taxonomy" id="2866162"/>
    <lineage>
        <taxon>Bacteria</taxon>
        <taxon>Pseudomonadati</taxon>
        <taxon>Verrucomicrobiota</taxon>
        <taxon>Opitutia</taxon>
        <taxon>Opitutales</taxon>
        <taxon>Opitutaceae</taxon>
        <taxon>Actomonas</taxon>
    </lineage>
</organism>
<dbReference type="CDD" id="cd00130">
    <property type="entry name" value="PAS"/>
    <property type="match status" value="1"/>
</dbReference>
<dbReference type="InterPro" id="IPR000014">
    <property type="entry name" value="PAS"/>
</dbReference>
<reference evidence="3 4" key="2">
    <citation type="submission" date="2023-12" db="EMBL/GenBank/DDBJ databases">
        <title>Description of an unclassified Opitutus bacterium of Verrucomicrobiota.</title>
        <authorList>
            <person name="Zhang D.-F."/>
        </authorList>
    </citation>
    <scope>NUCLEOTIDE SEQUENCE [LARGE SCALE GENOMIC DNA]</scope>
    <source>
        <strain evidence="3 4">WL0086</strain>
    </source>
</reference>
<dbReference type="SUPFAM" id="SSF55785">
    <property type="entry name" value="PYP-like sensor domain (PAS domain)"/>
    <property type="match status" value="1"/>
</dbReference>